<dbReference type="GO" id="GO:0005524">
    <property type="term" value="F:ATP binding"/>
    <property type="evidence" value="ECO:0007669"/>
    <property type="project" value="UniProtKB-KW"/>
</dbReference>
<reference evidence="1 2" key="1">
    <citation type="journal article" date="2019" name="Int. J. Syst. Evol. Microbiol.">
        <title>The Draft Whole-Genome Sequence of the Antibiotic Producer Empedobacter haloabium ATCC 31962 Provides Indications for Its Taxonomic Reclassification.</title>
        <authorList>
            <person name="Miess H."/>
            <person name="Arlt P."/>
            <person name="Apel A.K."/>
            <person name="Weber T."/>
            <person name="Nieselt K."/>
            <person name="Hanssen F."/>
            <person name="Czemmel S."/>
            <person name="Nahnsen S."/>
            <person name="Gross H."/>
        </authorList>
    </citation>
    <scope>NUCLEOTIDE SEQUENCE [LARGE SCALE GENOMIC DNA]</scope>
    <source>
        <strain evidence="1 2">ATCC 31962</strain>
    </source>
</reference>
<proteinExistence type="predicted"/>
<protein>
    <submittedName>
        <fullName evidence="1">ATP-binding protein</fullName>
    </submittedName>
</protein>
<name>A0ABZ1UPQ4_9BURK</name>
<dbReference type="Proteomes" id="UP000321323">
    <property type="component" value="Chromosome"/>
</dbReference>
<dbReference type="SUPFAM" id="SSF55874">
    <property type="entry name" value="ATPase domain of HSP90 chaperone/DNA topoisomerase II/histidine kinase"/>
    <property type="match status" value="1"/>
</dbReference>
<evidence type="ECO:0000313" key="2">
    <source>
        <dbReference type="Proteomes" id="UP000321323"/>
    </source>
</evidence>
<sequence length="297" mass="32709">MMSFSIKGIQVNFTSGPDIEYWLNQLKLMQMMRECEAPRFLKPFHLATLAHILRQEGVGALALPKKVGDYADTMQLWDALEITSPFGPKNRQAAGRYYPIQLLRDETLIEESADALKELFQSVCDSPETLDGVHTMLRELIGNCFAHSAVKDGLYGVICAQVWQGGRKAQIALCDSGIGIRASLSENALLLEKLQHSNSCDLATEYGITSKPGKGHSGYGLAVARGLLQQNLGMLYVRSGNEVFRVCRGRASSATVADQWAGTLLVIEWDLDNPVDISALYDSFPLPEGADDDDFDF</sequence>
<dbReference type="Gene3D" id="3.30.565.10">
    <property type="entry name" value="Histidine kinase-like ATPase, C-terminal domain"/>
    <property type="match status" value="1"/>
</dbReference>
<keyword evidence="1" id="KW-0547">Nucleotide-binding</keyword>
<keyword evidence="1" id="KW-0067">ATP-binding</keyword>
<accession>A0ABZ1UPQ4</accession>
<keyword evidence="2" id="KW-1185">Reference proteome</keyword>
<gene>
    <name evidence="1" type="ORF">E7V67_006225</name>
</gene>
<dbReference type="EMBL" id="CP136508">
    <property type="protein sequence ID" value="WUR14702.1"/>
    <property type="molecule type" value="Genomic_DNA"/>
</dbReference>
<organism evidence="1 2">
    <name type="scientific">[Empedobacter] haloabium</name>
    <dbReference type="NCBI Taxonomy" id="592317"/>
    <lineage>
        <taxon>Bacteria</taxon>
        <taxon>Pseudomonadati</taxon>
        <taxon>Pseudomonadota</taxon>
        <taxon>Betaproteobacteria</taxon>
        <taxon>Burkholderiales</taxon>
        <taxon>Oxalobacteraceae</taxon>
        <taxon>Telluria group</taxon>
        <taxon>Telluria group incertae sedis</taxon>
    </lineage>
</organism>
<evidence type="ECO:0000313" key="1">
    <source>
        <dbReference type="EMBL" id="WUR14702.1"/>
    </source>
</evidence>
<dbReference type="InterPro" id="IPR036890">
    <property type="entry name" value="HATPase_C_sf"/>
</dbReference>